<dbReference type="PANTHER" id="PTHR40265">
    <property type="entry name" value="BLL2707 PROTEIN"/>
    <property type="match status" value="1"/>
</dbReference>
<dbReference type="KEGG" id="kbs:EPA93_23595"/>
<sequence>MITRFDHSVIAVRDLEEAIQLYTALGFEVKPGGRHNVGTYNALIRFGLDYLELLSVFDVQLAYRSEFAGRTLLDFFSKREGGLVGYALATSDIQQEAGQFQEGPLETVPFPMQRKRPDGNLLTWRLLVPGNVSWRRPWPFLIQWDVPDEKRLAWEGVGTHANGVTGWRGIAVAVHDLEQTIKLYTASLGLRLHSRDEALHFSARRATFQLGPYHIELLEPVGEGPVQRMLTEIGEGPFEITLISKDLLQTRNYLAQAGIAVETHPGNADRLLLPVQQTFGARIALTQQG</sequence>
<proteinExistence type="predicted"/>
<dbReference type="EMBL" id="CP035758">
    <property type="protein sequence ID" value="QBD78807.1"/>
    <property type="molecule type" value="Genomic_DNA"/>
</dbReference>
<dbReference type="RefSeq" id="WP_129889860.1">
    <property type="nucleotide sequence ID" value="NZ_CP035758.1"/>
</dbReference>
<reference evidence="2 3" key="1">
    <citation type="submission" date="2019-01" db="EMBL/GenBank/DDBJ databases">
        <title>Ktedonosporobacter rubrisoli SCAWS-G2.</title>
        <authorList>
            <person name="Huang Y."/>
            <person name="Yan B."/>
        </authorList>
    </citation>
    <scope>NUCLEOTIDE SEQUENCE [LARGE SCALE GENOMIC DNA]</scope>
    <source>
        <strain evidence="2 3">SCAWS-G2</strain>
    </source>
</reference>
<dbReference type="InterPro" id="IPR025870">
    <property type="entry name" value="Glyoxalase-like_dom"/>
</dbReference>
<dbReference type="PROSITE" id="PS51819">
    <property type="entry name" value="VOC"/>
    <property type="match status" value="1"/>
</dbReference>
<organism evidence="2 3">
    <name type="scientific">Ktedonosporobacter rubrisoli</name>
    <dbReference type="NCBI Taxonomy" id="2509675"/>
    <lineage>
        <taxon>Bacteria</taxon>
        <taxon>Bacillati</taxon>
        <taxon>Chloroflexota</taxon>
        <taxon>Ktedonobacteria</taxon>
        <taxon>Ktedonobacterales</taxon>
        <taxon>Ktedonosporobacteraceae</taxon>
        <taxon>Ktedonosporobacter</taxon>
    </lineage>
</organism>
<dbReference type="InterPro" id="IPR037523">
    <property type="entry name" value="VOC_core"/>
</dbReference>
<dbReference type="Pfam" id="PF13669">
    <property type="entry name" value="Glyoxalase_4"/>
    <property type="match status" value="1"/>
</dbReference>
<dbReference type="SUPFAM" id="SSF54593">
    <property type="entry name" value="Glyoxalase/Bleomycin resistance protein/Dihydroxybiphenyl dioxygenase"/>
    <property type="match status" value="2"/>
</dbReference>
<dbReference type="Gene3D" id="3.10.180.10">
    <property type="entry name" value="2,3-Dihydroxybiphenyl 1,2-Dioxygenase, domain 1"/>
    <property type="match status" value="2"/>
</dbReference>
<dbReference type="PANTHER" id="PTHR40265:SF1">
    <property type="entry name" value="GLYOXALASE-LIKE DOMAIN-CONTAINING PROTEIN"/>
    <property type="match status" value="1"/>
</dbReference>
<name>A0A4P6JTB2_KTERU</name>
<evidence type="ECO:0000313" key="3">
    <source>
        <dbReference type="Proteomes" id="UP000290365"/>
    </source>
</evidence>
<evidence type="ECO:0000259" key="1">
    <source>
        <dbReference type="PROSITE" id="PS51819"/>
    </source>
</evidence>
<dbReference type="Proteomes" id="UP000290365">
    <property type="component" value="Chromosome"/>
</dbReference>
<gene>
    <name evidence="2" type="ORF">EPA93_23595</name>
</gene>
<dbReference type="OrthoDB" id="9111355at2"/>
<feature type="domain" description="VOC" evidence="1">
    <location>
        <begin position="166"/>
        <end position="289"/>
    </location>
</feature>
<dbReference type="Pfam" id="PF13468">
    <property type="entry name" value="Glyoxalase_3"/>
    <property type="match status" value="1"/>
</dbReference>
<dbReference type="InterPro" id="IPR029068">
    <property type="entry name" value="Glyas_Bleomycin-R_OHBP_Dase"/>
</dbReference>
<evidence type="ECO:0000313" key="2">
    <source>
        <dbReference type="EMBL" id="QBD78807.1"/>
    </source>
</evidence>
<dbReference type="AlphaFoldDB" id="A0A4P6JTB2"/>
<protein>
    <recommendedName>
        <fullName evidence="1">VOC domain-containing protein</fullName>
    </recommendedName>
</protein>
<accession>A0A4P6JTB2</accession>
<keyword evidence="3" id="KW-1185">Reference proteome</keyword>